<keyword evidence="7" id="KW-1185">Reference proteome</keyword>
<feature type="region of interest" description="Disordered" evidence="3">
    <location>
        <begin position="215"/>
        <end position="248"/>
    </location>
</feature>
<dbReference type="RefSeq" id="WP_351979376.1">
    <property type="nucleotide sequence ID" value="NZ_JBEPBX010000068.1"/>
</dbReference>
<dbReference type="EMBL" id="JBEPBX010000068">
    <property type="protein sequence ID" value="MER6618558.1"/>
    <property type="molecule type" value="Genomic_DNA"/>
</dbReference>
<feature type="domain" description="Transposase Helix-turn-helix" evidence="5">
    <location>
        <begin position="57"/>
        <end position="108"/>
    </location>
</feature>
<feature type="domain" description="DDE Tnp4" evidence="4">
    <location>
        <begin position="135"/>
        <end position="204"/>
    </location>
</feature>
<organism evidence="6 7">
    <name type="scientific">Streptomyces xantholiticus</name>
    <dbReference type="NCBI Taxonomy" id="68285"/>
    <lineage>
        <taxon>Bacteria</taxon>
        <taxon>Bacillati</taxon>
        <taxon>Actinomycetota</taxon>
        <taxon>Actinomycetes</taxon>
        <taxon>Kitasatosporales</taxon>
        <taxon>Streptomycetaceae</taxon>
        <taxon>Streptomyces</taxon>
    </lineage>
</organism>
<dbReference type="Proteomes" id="UP001445472">
    <property type="component" value="Unassembled WGS sequence"/>
</dbReference>
<name>A0ABV1V684_9ACTN</name>
<evidence type="ECO:0000256" key="3">
    <source>
        <dbReference type="SAM" id="MobiDB-lite"/>
    </source>
</evidence>
<accession>A0ABV1V684</accession>
<comment type="caution">
    <text evidence="6">The sequence shown here is derived from an EMBL/GenBank/DDBJ whole genome shotgun (WGS) entry which is preliminary data.</text>
</comment>
<dbReference type="Pfam" id="PF13359">
    <property type="entry name" value="DDE_Tnp_4"/>
    <property type="match status" value="1"/>
</dbReference>
<evidence type="ECO:0000259" key="4">
    <source>
        <dbReference type="Pfam" id="PF13359"/>
    </source>
</evidence>
<evidence type="ECO:0000259" key="5">
    <source>
        <dbReference type="Pfam" id="PF13613"/>
    </source>
</evidence>
<evidence type="ECO:0000313" key="7">
    <source>
        <dbReference type="Proteomes" id="UP001445472"/>
    </source>
</evidence>
<dbReference type="InterPro" id="IPR027805">
    <property type="entry name" value="Transposase_HTH_dom"/>
</dbReference>
<comment type="cofactor">
    <cofactor evidence="1">
        <name>a divalent metal cation</name>
        <dbReference type="ChEBI" id="CHEBI:60240"/>
    </cofactor>
</comment>
<protein>
    <submittedName>
        <fullName evidence="6">Transposase family protein</fullName>
    </submittedName>
</protein>
<gene>
    <name evidence="6" type="ORF">ABT276_35775</name>
</gene>
<keyword evidence="2" id="KW-0479">Metal-binding</keyword>
<evidence type="ECO:0000256" key="1">
    <source>
        <dbReference type="ARBA" id="ARBA00001968"/>
    </source>
</evidence>
<dbReference type="Pfam" id="PF13613">
    <property type="entry name" value="HTH_Tnp_4"/>
    <property type="match status" value="1"/>
</dbReference>
<reference evidence="6 7" key="1">
    <citation type="submission" date="2024-06" db="EMBL/GenBank/DDBJ databases">
        <title>The Natural Products Discovery Center: Release of the First 8490 Sequenced Strains for Exploring Actinobacteria Biosynthetic Diversity.</title>
        <authorList>
            <person name="Kalkreuter E."/>
            <person name="Kautsar S.A."/>
            <person name="Yang D."/>
            <person name="Bader C.D."/>
            <person name="Teijaro C.N."/>
            <person name="Fluegel L."/>
            <person name="Davis C.M."/>
            <person name="Simpson J.R."/>
            <person name="Lauterbach L."/>
            <person name="Steele A.D."/>
            <person name="Gui C."/>
            <person name="Meng S."/>
            <person name="Li G."/>
            <person name="Viehrig K."/>
            <person name="Ye F."/>
            <person name="Su P."/>
            <person name="Kiefer A.F."/>
            <person name="Nichols A."/>
            <person name="Cepeda A.J."/>
            <person name="Yan W."/>
            <person name="Fan B."/>
            <person name="Jiang Y."/>
            <person name="Adhikari A."/>
            <person name="Zheng C.-J."/>
            <person name="Schuster L."/>
            <person name="Cowan T.M."/>
            <person name="Smanski M.J."/>
            <person name="Chevrette M.G."/>
            <person name="De Carvalho L.P.S."/>
            <person name="Shen B."/>
        </authorList>
    </citation>
    <scope>NUCLEOTIDE SEQUENCE [LARGE SCALE GENOMIC DNA]</scope>
    <source>
        <strain evidence="6 7">NPDC000837</strain>
    </source>
</reference>
<evidence type="ECO:0000313" key="6">
    <source>
        <dbReference type="EMBL" id="MER6618558.1"/>
    </source>
</evidence>
<feature type="compositionally biased region" description="Basic and acidic residues" evidence="3">
    <location>
        <begin position="237"/>
        <end position="248"/>
    </location>
</feature>
<evidence type="ECO:0000256" key="2">
    <source>
        <dbReference type="ARBA" id="ARBA00022723"/>
    </source>
</evidence>
<proteinExistence type="predicted"/>
<sequence>MGNRTRAAIIRSRQITGLNPEVIAELVEVIGPLWQERHQAALASRPRRRAVGAGAKHKLVFVDRLLATLVHLRHGATHDVLACWFDVDRSTITRAISEVRPLLAQQGCTIAPGHRLRTLAEVVDHLGKNEKTGIIDGTEIRVRRPAAGRKDRDKFISGKNKENAVKSMVLTDADARLLYCSPAEPASCADITHARKLGLVELLSDGLAVEDPRGCRLPRSGCPDGRTRGDPATPQVQEERPGVVRGDS</sequence>
<dbReference type="InterPro" id="IPR027806">
    <property type="entry name" value="HARBI1_dom"/>
</dbReference>